<evidence type="ECO:0000313" key="5">
    <source>
        <dbReference type="EMBL" id="XCH28951.1"/>
    </source>
</evidence>
<dbReference type="PANTHER" id="PTHR12143">
    <property type="entry name" value="PEPTIDE N-GLYCANASE PNGASE -RELATED"/>
    <property type="match status" value="1"/>
</dbReference>
<proteinExistence type="predicted"/>
<feature type="region of interest" description="Disordered" evidence="1">
    <location>
        <begin position="218"/>
        <end position="247"/>
    </location>
</feature>
<accession>A0AAU8FXY3</accession>
<dbReference type="InterPro" id="IPR005887">
    <property type="entry name" value="GH92_a_mannosidase_put"/>
</dbReference>
<dbReference type="GO" id="GO:0005975">
    <property type="term" value="P:carbohydrate metabolic process"/>
    <property type="evidence" value="ECO:0007669"/>
    <property type="project" value="InterPro"/>
</dbReference>
<dbReference type="Gene3D" id="3.30.2080.10">
    <property type="entry name" value="GH92 mannosidase domain"/>
    <property type="match status" value="1"/>
</dbReference>
<dbReference type="InterPro" id="IPR012939">
    <property type="entry name" value="Glyco_hydro_92"/>
</dbReference>
<reference evidence="5" key="1">
    <citation type="submission" date="2024-06" db="EMBL/GenBank/DDBJ databases">
        <title>Complete genome sequence of the cellulolytic actinobacterium, Cellulosimicrobium ES-005.</title>
        <authorList>
            <person name="Matthews C.T."/>
            <person name="Underwood K.D."/>
            <person name="Ghanchi K.M."/>
            <person name="Fields S.D."/>
            <person name="Gardner S.G."/>
        </authorList>
    </citation>
    <scope>NUCLEOTIDE SEQUENCE</scope>
    <source>
        <strain evidence="5">ES-005</strain>
    </source>
</reference>
<dbReference type="GO" id="GO:0016798">
    <property type="term" value="F:hydrolase activity, acting on glycosyl bonds"/>
    <property type="evidence" value="ECO:0007669"/>
    <property type="project" value="UniProtKB-KW"/>
</dbReference>
<dbReference type="InterPro" id="IPR018905">
    <property type="entry name" value="A-galactase_NEW3"/>
</dbReference>
<dbReference type="Gene3D" id="1.20.1610.10">
    <property type="entry name" value="alpha-1,2-mannosidases domains"/>
    <property type="match status" value="1"/>
</dbReference>
<dbReference type="Gene3D" id="2.60.40.10">
    <property type="entry name" value="Immunoglobulins"/>
    <property type="match status" value="1"/>
</dbReference>
<dbReference type="GO" id="GO:0030246">
    <property type="term" value="F:carbohydrate binding"/>
    <property type="evidence" value="ECO:0007669"/>
    <property type="project" value="InterPro"/>
</dbReference>
<dbReference type="SUPFAM" id="SSF48208">
    <property type="entry name" value="Six-hairpin glycosidases"/>
    <property type="match status" value="1"/>
</dbReference>
<gene>
    <name evidence="5" type="ORF">ABRQ22_15310</name>
</gene>
<sequence>MTSLVLPAAGSAAAEGGELRTSFETGDPAVVGTVELGADGQPVASGVVRGDGSPGLDLVVDDGPDTSYAAKNDVGFTGLRALHYSATHEAAGEGAATSVVLDVDVPVGPDTELSYLLFPEFDEQVVDYASTFVAVDLVFTDGTSLSDLGAVDHHGVDLDARSQGESGTIYPLQWNRKATDLGAVATGKTVDRVLLTYDGPEGPAPVSGWVDDIEIADASPTPEDARPSDWVDTRRGTNSSGGGYSRGNNFPAVAWPNGFNFWTPMTDAGSRGTLYHYQERNDAQNLPVIQAFSSSHQPSIWVGDRQAFQFMPSVATGVPDTDRAARGLAFSHDDEVATAHLYDVTFQNGLRTEITPTDHAAAFRFTFPDEGGRSIVLDAIDSVADFTVDAAAGTFTGYTNPSGGTDAQRMYLYGEFSAPVTATDHVAGQRPATSYVSFDAGTVEMRVATSLLGTAQAKKNLELEIADDATFEDLVADAQDAWDERLGVVEVEGATEDQLRTLYSNLYRINLYPNSAYENVGTAEDPVYRHADQSGSGGVAPGTTPTETGARILDGKLFVNTGFWDTFRTAWPSYSLLWPETAGELVDGFVQQYRDGGWISPWSQPGYARIMTGTSSDSAFADAYVKDVPGLDARDTYDAALKNATVRPSSGMIGRHGLEESNFLGYVPNDLGGAAFAWSKDGAMNDFAIAQMARAMAEDPATPADERAQLDEEAEYLLSRSQEYANLFDGSTGFFQGKSREGEWTSSPEQYDPGVWGNDHDYAEANGWNEAFPAPYDGQGLAELFGGDRAALADKLDEFFATPELAQKRGSYGGIIHEMREARDLRLGQWAIANQVSYHIPWMYSFTQQPWKGQEQVRAALQRGFVGSEIGQGYPGDEDNGASSSWQVMSALGLYPLQMGSGEYAIGSPLFEKATLHLPGGDVVIEAPGTSEGNIYVQSLTIDGEDHSSTVVAHDELADGATLRFTMGDEPGAWGTGEDDVPGSVTAVGETPDPMEDVTGAGHGVASSSGGEAGALFDDTSATQTTLTGDEPWVRYLVSGGTDVPVHFYTLTSGTDAALDPTHWVLEGSDDGESWTVLDERTDQTFPWRNQTRPFRLADDATMAQYRVRFLDTAGSVQLAEVELLTIDEVPVAPVTIEVGSAALRPGGAAAVEVSLTSSTDEAVTVDLAMTLDDGWTVDPVSAEVEVPAGATVTRTVTVTPSASVAPRAYTLEVAATTGSWALTGRGTVRLVGDVVEIVPTTPEEAGWLVQDSGSQTTGQARFADEHNFFVYEVPLASATAGTITVDLANQYLVSASADRETWTEVLKAEGSPIFDSNRAEHTLDVADLLATTGSTDGSLYLRFSDSTPEDGWGGKLFLTRLEVAGSHEPTPQVDVEVAPRCLAGTVYVAVRATNVGDAPVDVTLSTPFGEKSFTGVEPGTNAYQSFASRATSIEAGTVTVTATLPDGDPHAQEVEVPAHTC</sequence>
<dbReference type="GO" id="GO:0006516">
    <property type="term" value="P:glycoprotein catabolic process"/>
    <property type="evidence" value="ECO:0007669"/>
    <property type="project" value="TreeGrafter"/>
</dbReference>
<evidence type="ECO:0000259" key="4">
    <source>
        <dbReference type="Pfam" id="PF17678"/>
    </source>
</evidence>
<dbReference type="Pfam" id="PF10633">
    <property type="entry name" value="NPCBM_assoc"/>
    <property type="match status" value="1"/>
</dbReference>
<dbReference type="GO" id="GO:0005829">
    <property type="term" value="C:cytosol"/>
    <property type="evidence" value="ECO:0007669"/>
    <property type="project" value="TreeGrafter"/>
</dbReference>
<dbReference type="Gene3D" id="1.20.1050.60">
    <property type="entry name" value="alpha-1,2-mannosidase"/>
    <property type="match status" value="1"/>
</dbReference>
<dbReference type="RefSeq" id="WP_353707343.1">
    <property type="nucleotide sequence ID" value="NZ_CP159290.1"/>
</dbReference>
<dbReference type="InterPro" id="IPR050883">
    <property type="entry name" value="PNGase"/>
</dbReference>
<dbReference type="Gene3D" id="2.60.120.260">
    <property type="entry name" value="Galactose-binding domain-like"/>
    <property type="match status" value="1"/>
</dbReference>
<dbReference type="PANTHER" id="PTHR12143:SF43">
    <property type="entry name" value="PUTATIVE-RELATED"/>
    <property type="match status" value="1"/>
</dbReference>
<feature type="domain" description="Glycosyl hydrolase family 92 N-terminal" evidence="4">
    <location>
        <begin position="230"/>
        <end position="450"/>
    </location>
</feature>
<dbReference type="Gene3D" id="2.70.98.10">
    <property type="match status" value="1"/>
</dbReference>
<organism evidence="5">
    <name type="scientific">Cellulosimicrobium sp. ES-005</name>
    <dbReference type="NCBI Taxonomy" id="3163031"/>
    <lineage>
        <taxon>Bacteria</taxon>
        <taxon>Bacillati</taxon>
        <taxon>Actinomycetota</taxon>
        <taxon>Actinomycetes</taxon>
        <taxon>Micrococcales</taxon>
        <taxon>Promicromonosporaceae</taxon>
        <taxon>Cellulosimicrobium</taxon>
    </lineage>
</organism>
<dbReference type="InterPro" id="IPR013783">
    <property type="entry name" value="Ig-like_fold"/>
</dbReference>
<dbReference type="InterPro" id="IPR014718">
    <property type="entry name" value="GH-type_carb-bd"/>
</dbReference>
<protein>
    <submittedName>
        <fullName evidence="5">GH92 family glycosyl hydrolase</fullName>
        <ecNumber evidence="5">3.2.1.-</ecNumber>
    </submittedName>
</protein>
<feature type="domain" description="Alpha-galactosidase NEW3" evidence="3">
    <location>
        <begin position="1145"/>
        <end position="1217"/>
    </location>
</feature>
<dbReference type="InterPro" id="IPR041371">
    <property type="entry name" value="GH92_N"/>
</dbReference>
<feature type="compositionally biased region" description="Basic and acidic residues" evidence="1">
    <location>
        <begin position="223"/>
        <end position="235"/>
    </location>
</feature>
<evidence type="ECO:0000259" key="2">
    <source>
        <dbReference type="Pfam" id="PF07971"/>
    </source>
</evidence>
<dbReference type="Pfam" id="PF17678">
    <property type="entry name" value="Glyco_hydro_92N"/>
    <property type="match status" value="1"/>
</dbReference>
<dbReference type="Pfam" id="PF07971">
    <property type="entry name" value="Glyco_hydro_92"/>
    <property type="match status" value="1"/>
</dbReference>
<evidence type="ECO:0000256" key="1">
    <source>
        <dbReference type="SAM" id="MobiDB-lite"/>
    </source>
</evidence>
<keyword evidence="5" id="KW-0378">Hydrolase</keyword>
<keyword evidence="5" id="KW-0326">Glycosidase</keyword>
<dbReference type="InterPro" id="IPR008928">
    <property type="entry name" value="6-hairpin_glycosidase_sf"/>
</dbReference>
<evidence type="ECO:0000259" key="3">
    <source>
        <dbReference type="Pfam" id="PF10633"/>
    </source>
</evidence>
<dbReference type="EMBL" id="CP159290">
    <property type="protein sequence ID" value="XCH28951.1"/>
    <property type="molecule type" value="Genomic_DNA"/>
</dbReference>
<dbReference type="EC" id="3.2.1.-" evidence="5"/>
<name>A0AAU8FXY3_9MICO</name>
<dbReference type="NCBIfam" id="TIGR01180">
    <property type="entry name" value="aman2_put"/>
    <property type="match status" value="1"/>
</dbReference>
<dbReference type="GO" id="GO:0000224">
    <property type="term" value="F:peptide-N4-(N-acetyl-beta-glucosaminyl)asparagine amidase activity"/>
    <property type="evidence" value="ECO:0007669"/>
    <property type="project" value="TreeGrafter"/>
</dbReference>
<dbReference type="FunFam" id="3.30.2080.10:FF:000001">
    <property type="entry name" value="Alpha-1,2-mannosidase subfamily"/>
    <property type="match status" value="1"/>
</dbReference>
<feature type="domain" description="Glycosyl hydrolase family 92" evidence="2">
    <location>
        <begin position="456"/>
        <end position="969"/>
    </location>
</feature>